<protein>
    <submittedName>
        <fullName evidence="10">FAD/FMN-dependent dehydrogenase</fullName>
    </submittedName>
</protein>
<evidence type="ECO:0000313" key="10">
    <source>
        <dbReference type="EMBL" id="SMX54658.1"/>
    </source>
</evidence>
<name>A0A1Y6K6Z1_9CHLR</name>
<keyword evidence="2" id="KW-0285">Flavoprotein</keyword>
<comment type="similarity">
    <text evidence="1">Belongs to the FAD-binding oxidoreductase/transferase type 4 family.</text>
</comment>
<keyword evidence="4" id="KW-0560">Oxidoreductase</keyword>
<dbReference type="InterPro" id="IPR016171">
    <property type="entry name" value="Vanillyl_alc_oxidase_C-sub2"/>
</dbReference>
<feature type="binding site" evidence="7">
    <location>
        <begin position="248"/>
        <end position="254"/>
    </location>
    <ligand>
        <name>FAD</name>
        <dbReference type="ChEBI" id="CHEBI:57692"/>
    </ligand>
</feature>
<dbReference type="Pfam" id="PF01565">
    <property type="entry name" value="FAD_binding_4"/>
    <property type="match status" value="1"/>
</dbReference>
<evidence type="ECO:0000256" key="1">
    <source>
        <dbReference type="ARBA" id="ARBA00008000"/>
    </source>
</evidence>
<dbReference type="Gene3D" id="3.30.465.10">
    <property type="match status" value="1"/>
</dbReference>
<evidence type="ECO:0000256" key="8">
    <source>
        <dbReference type="PIRSR" id="PIRSR625650-4"/>
    </source>
</evidence>
<sequence>MKRIQGWGNLETDYPVPEPARVYLEKVVGKPHHQKNISIEELIRKIPPTRLSAHPLINTDPEQRLRHARGQSLNDWIDMCDGLVNTFPDGVAYPETDADVRALIEFAQSGNVNLIPYGGGSSVVGHLTPPGEGPPTLSVDMQRMNQLIHLSEENFEATFGAGVNGPQLEAQLKGHGFVLGHFPQSWEYSSLGGWIATRSVGQQSYHYGRIEPLFVKGHLETPAGPMDLPHFPKSAAGPDLRHLVLGSEARLGIITQATMRIRRLPEEEHFYAAFFPNFEIGVEAVRKIAQSELAVSMVRLSDPMETETTFQLSGEEKLVNIAKKGLSLFGHGEERCMLIYGLTGTRAENRLADRQLAHIVRSHQGMLIKFYLGKAWIEKRFLTPYLRNTLWDLGYALDTLETALPWEKLHSGRQAIYHAISHAMEGDNEPVLIFSHISHVYTNGGSMYVTYLFRRSQDPHQTLAHWQKMKGAASQAITALGGTISHQHGVGIDHKPFLSVEKDPLSMQVLKNIIKTVDPEQIMNAGKLIDTD</sequence>
<evidence type="ECO:0000256" key="3">
    <source>
        <dbReference type="ARBA" id="ARBA00022827"/>
    </source>
</evidence>
<keyword evidence="3 7" id="KW-0274">FAD</keyword>
<dbReference type="InterPro" id="IPR016167">
    <property type="entry name" value="FAD-bd_PCMH_sub1"/>
</dbReference>
<feature type="binding site" evidence="7">
    <location>
        <begin position="116"/>
        <end position="122"/>
    </location>
    <ligand>
        <name>FAD</name>
        <dbReference type="ChEBI" id="CHEBI:57692"/>
    </ligand>
</feature>
<feature type="site" description="Important for enzyme activity" evidence="8">
    <location>
        <position position="299"/>
    </location>
</feature>
<dbReference type="EMBL" id="LT859958">
    <property type="protein sequence ID" value="SMX54658.1"/>
    <property type="molecule type" value="Genomic_DNA"/>
</dbReference>
<feature type="domain" description="FAD-binding PCMH-type" evidence="9">
    <location>
        <begin position="84"/>
        <end position="264"/>
    </location>
</feature>
<accession>A0A1Y6K6Z1</accession>
<dbReference type="AlphaFoldDB" id="A0A1Y6K6Z1"/>
<dbReference type="Gene3D" id="3.30.300.330">
    <property type="match status" value="1"/>
</dbReference>
<dbReference type="GO" id="GO:0071949">
    <property type="term" value="F:FAD binding"/>
    <property type="evidence" value="ECO:0007669"/>
    <property type="project" value="InterPro"/>
</dbReference>
<evidence type="ECO:0000256" key="4">
    <source>
        <dbReference type="ARBA" id="ARBA00023002"/>
    </source>
</evidence>
<dbReference type="OrthoDB" id="9767256at2"/>
<evidence type="ECO:0000313" key="11">
    <source>
        <dbReference type="Proteomes" id="UP000195514"/>
    </source>
</evidence>
<organism evidence="10 11">
    <name type="scientific">Candidatus Brevifilum fermentans</name>
    <dbReference type="NCBI Taxonomy" id="1986204"/>
    <lineage>
        <taxon>Bacteria</taxon>
        <taxon>Bacillati</taxon>
        <taxon>Chloroflexota</taxon>
        <taxon>Anaerolineae</taxon>
        <taxon>Anaerolineales</taxon>
        <taxon>Anaerolineaceae</taxon>
        <taxon>Candidatus Brevifilum</taxon>
    </lineage>
</organism>
<dbReference type="GO" id="GO:0008609">
    <property type="term" value="F:alkylglycerone-phosphate synthase activity"/>
    <property type="evidence" value="ECO:0007669"/>
    <property type="project" value="InterPro"/>
</dbReference>
<dbReference type="Gene3D" id="1.10.45.10">
    <property type="entry name" value="Vanillyl-alcohol Oxidase, Chain A, domain 4"/>
    <property type="match status" value="1"/>
</dbReference>
<dbReference type="Gene3D" id="3.30.43.10">
    <property type="entry name" value="Uridine Diphospho-n-acetylenolpyruvylglucosamine Reductase, domain 2"/>
    <property type="match status" value="1"/>
</dbReference>
<dbReference type="InterPro" id="IPR016164">
    <property type="entry name" value="FAD-linked_Oxase-like_C"/>
</dbReference>
<evidence type="ECO:0000259" key="9">
    <source>
        <dbReference type="PROSITE" id="PS51387"/>
    </source>
</evidence>
<dbReference type="PANTHER" id="PTHR46568">
    <property type="entry name" value="ALKYLDIHYDROXYACETONEPHOSPHATE SYNTHASE, PEROXISOMAL"/>
    <property type="match status" value="1"/>
</dbReference>
<dbReference type="PROSITE" id="PS51387">
    <property type="entry name" value="FAD_PCMH"/>
    <property type="match status" value="1"/>
</dbReference>
<proteinExistence type="inferred from homology"/>
<feature type="binding site" evidence="6">
    <location>
        <position position="387"/>
    </location>
    <ligand>
        <name>substrate</name>
    </ligand>
</feature>
<dbReference type="Gene3D" id="3.30.70.3450">
    <property type="match status" value="1"/>
</dbReference>
<evidence type="ECO:0000256" key="5">
    <source>
        <dbReference type="PIRSR" id="PIRSR625650-1"/>
    </source>
</evidence>
<dbReference type="SUPFAM" id="SSF55103">
    <property type="entry name" value="FAD-linked oxidases, C-terminal domain"/>
    <property type="match status" value="1"/>
</dbReference>
<evidence type="ECO:0000256" key="6">
    <source>
        <dbReference type="PIRSR" id="PIRSR625650-2"/>
    </source>
</evidence>
<reference evidence="11" key="1">
    <citation type="submission" date="2017-05" db="EMBL/GenBank/DDBJ databases">
        <authorList>
            <person name="Kirkegaard R."/>
            <person name="Mcilroy J S."/>
        </authorList>
    </citation>
    <scope>NUCLEOTIDE SEQUENCE [LARGE SCALE GENOMIC DNA]</scope>
</reference>
<evidence type="ECO:0000256" key="2">
    <source>
        <dbReference type="ARBA" id="ARBA00022630"/>
    </source>
</evidence>
<dbReference type="InterPro" id="IPR004113">
    <property type="entry name" value="FAD-bd_oxidored_4_C"/>
</dbReference>
<dbReference type="GO" id="GO:0016491">
    <property type="term" value="F:oxidoreductase activity"/>
    <property type="evidence" value="ECO:0007669"/>
    <property type="project" value="UniProtKB-KW"/>
</dbReference>
<dbReference type="InterPro" id="IPR025650">
    <property type="entry name" value="Alkyl-DHAP_Synthase"/>
</dbReference>
<dbReference type="KEGG" id="abat:CFX1CAM_1593"/>
<dbReference type="Proteomes" id="UP000195514">
    <property type="component" value="Chromosome I"/>
</dbReference>
<dbReference type="InterPro" id="IPR016166">
    <property type="entry name" value="FAD-bd_PCMH"/>
</dbReference>
<dbReference type="PANTHER" id="PTHR46568:SF1">
    <property type="entry name" value="ALKYLDIHYDROXYACETONEPHOSPHATE SYNTHASE, PEROXISOMAL"/>
    <property type="match status" value="1"/>
</dbReference>
<dbReference type="InterPro" id="IPR006094">
    <property type="entry name" value="Oxid_FAD_bind_N"/>
</dbReference>
<dbReference type="RefSeq" id="WP_087862484.1">
    <property type="nucleotide sequence ID" value="NZ_LT859958.1"/>
</dbReference>
<keyword evidence="11" id="KW-1185">Reference proteome</keyword>
<comment type="cofactor">
    <cofactor evidence="7">
        <name>FAD</name>
        <dbReference type="ChEBI" id="CHEBI:57692"/>
    </cofactor>
</comment>
<evidence type="ECO:0000256" key="7">
    <source>
        <dbReference type="PIRSR" id="PIRSR625650-3"/>
    </source>
</evidence>
<dbReference type="InterPro" id="IPR036318">
    <property type="entry name" value="FAD-bd_PCMH-like_sf"/>
</dbReference>
<gene>
    <name evidence="10" type="ORF">CFX1CAM_1593</name>
</gene>
<dbReference type="Pfam" id="PF02913">
    <property type="entry name" value="FAD-oxidase_C"/>
    <property type="match status" value="1"/>
</dbReference>
<dbReference type="InterPro" id="IPR016169">
    <property type="entry name" value="FAD-bd_PCMH_sub2"/>
</dbReference>
<dbReference type="GO" id="GO:0008610">
    <property type="term" value="P:lipid biosynthetic process"/>
    <property type="evidence" value="ECO:0007669"/>
    <property type="project" value="InterPro"/>
</dbReference>
<dbReference type="SUPFAM" id="SSF56176">
    <property type="entry name" value="FAD-binding/transporter-associated domain-like"/>
    <property type="match status" value="1"/>
</dbReference>
<feature type="active site" description="Proton donor/acceptor" evidence="5">
    <location>
        <position position="448"/>
    </location>
</feature>